<keyword evidence="1" id="KW-0812">Transmembrane</keyword>
<feature type="transmembrane region" description="Helical" evidence="1">
    <location>
        <begin position="629"/>
        <end position="649"/>
    </location>
</feature>
<keyword evidence="5" id="KW-1185">Reference proteome</keyword>
<protein>
    <submittedName>
        <fullName evidence="4">Acyl-CoA synthetase (AMP-forming)/AMP-acid ligase II</fullName>
    </submittedName>
</protein>
<evidence type="ECO:0000313" key="4">
    <source>
        <dbReference type="EMBL" id="SMQ86229.1"/>
    </source>
</evidence>
<dbReference type="PANTHER" id="PTHR43767:SF10">
    <property type="entry name" value="SURFACTIN SYNTHASE SUBUNIT 1"/>
    <property type="match status" value="1"/>
</dbReference>
<reference evidence="5" key="1">
    <citation type="submission" date="2017-04" db="EMBL/GenBank/DDBJ databases">
        <authorList>
            <person name="Varghese N."/>
            <person name="Submissions S."/>
        </authorList>
    </citation>
    <scope>NUCLEOTIDE SEQUENCE [LARGE SCALE GENOMIC DNA]</scope>
</reference>
<feature type="transmembrane region" description="Helical" evidence="1">
    <location>
        <begin position="764"/>
        <end position="785"/>
    </location>
</feature>
<feature type="transmembrane region" description="Helical" evidence="1">
    <location>
        <begin position="805"/>
        <end position="821"/>
    </location>
</feature>
<keyword evidence="1" id="KW-1133">Transmembrane helix</keyword>
<dbReference type="InterPro" id="IPR000873">
    <property type="entry name" value="AMP-dep_synth/lig_dom"/>
</dbReference>
<sequence length="842" mass="91325">MFFAPQQLRAFGSAPCLVHDGRIFGYAELADMAEAAANALPSRPQLIALEMAATPEAIARYVGALGAGHAVMPLLTDHPELAATAVERFRPGASWQRVDGEHRLAFHDHPAHIHPDLSLLLQTSGSTGQGKGVRLSASAVQANADAIAKYLRITPSDRAALVLPLHYSYGLSVLHSHLIRGASFWLADQSVLAPGFKQALNASGATSLAGVPHHFTLLESAGLDRSLPERVNCLTVAGGAMKPDRVRHWAATMAERQGRFVVMYGQTEATARIAYLPDDLALRFPEAIGRAIPGGALSLMDEKGRAVTKAGMEGELVYRGPNVMMGYAESAEDLGKGPELEQLLTGDLATRDADGIYRITGRRSRMSKIAGLRIGHDALEQALAQAGHDVAVWGNDKSIWIASSGALDGMTEQAARLAGIGTQNIVLVPVPELPRLASGKVDYVALRKLEGTGPKQRDVLPAFAQTFAPHPVAAQDSFVSLGGDSLQHVELSLELEHRFGGVPDRWEYQSIAQLEQVPLEMGTRVATPILVRALAILAVVVTHQTLWPVYGGAAAMIILLGLSVAQHRREPLVQWDPVAFLKPTLRVLGPYVLVLLGFAVAWGQMPWASLLLVSNFGLTAPETHLMLPYLYWFIEAYMQMTLLVLILCWPAPVRQLIASRPFEAGMALLVLALLLRLVPEFWPLHSGRSQFTVPWVFYLFALGWCIAFAQSARQRLILMGAAAIALSAAAYMGGNWYGGWIKYMSLLGVVAVLVHVPQVRMPRVLVLGAMHIARAAFMIYLLHRLVPEVIMPLTGMHLPRPVDDIVAITGGVGLGLLGFLAQQRLARLPWRQVPKRLHLARP</sequence>
<dbReference type="InterPro" id="IPR009081">
    <property type="entry name" value="PP-bd_ACP"/>
</dbReference>
<name>A0A1Y6GDS4_9HYPH</name>
<organism evidence="4 5">
    <name type="scientific">Devosia lucknowensis</name>
    <dbReference type="NCBI Taxonomy" id="1096929"/>
    <lineage>
        <taxon>Bacteria</taxon>
        <taxon>Pseudomonadati</taxon>
        <taxon>Pseudomonadota</taxon>
        <taxon>Alphaproteobacteria</taxon>
        <taxon>Hyphomicrobiales</taxon>
        <taxon>Devosiaceae</taxon>
        <taxon>Devosia</taxon>
    </lineage>
</organism>
<evidence type="ECO:0000313" key="5">
    <source>
        <dbReference type="Proteomes" id="UP000194474"/>
    </source>
</evidence>
<dbReference type="InterPro" id="IPR042099">
    <property type="entry name" value="ANL_N_sf"/>
</dbReference>
<gene>
    <name evidence="4" type="ORF">SAMN06295905_3533</name>
</gene>
<feature type="transmembrane region" description="Helical" evidence="1">
    <location>
        <begin position="691"/>
        <end position="709"/>
    </location>
</feature>
<dbReference type="EMBL" id="FXWK01000002">
    <property type="protein sequence ID" value="SMQ86229.1"/>
    <property type="molecule type" value="Genomic_DNA"/>
</dbReference>
<feature type="transmembrane region" description="Helical" evidence="1">
    <location>
        <begin position="661"/>
        <end position="679"/>
    </location>
</feature>
<keyword evidence="4" id="KW-0436">Ligase</keyword>
<feature type="transmembrane region" description="Helical" evidence="1">
    <location>
        <begin position="716"/>
        <end position="734"/>
    </location>
</feature>
<feature type="domain" description="AMP-dependent synthetase/ligase" evidence="2">
    <location>
        <begin position="112"/>
        <end position="327"/>
    </location>
</feature>
<keyword evidence="1" id="KW-0472">Membrane</keyword>
<dbReference type="AlphaFoldDB" id="A0A1Y6GDS4"/>
<dbReference type="Gene3D" id="3.40.50.12780">
    <property type="entry name" value="N-terminal domain of ligase-like"/>
    <property type="match status" value="1"/>
</dbReference>
<evidence type="ECO:0000259" key="2">
    <source>
        <dbReference type="Pfam" id="PF00501"/>
    </source>
</evidence>
<evidence type="ECO:0000259" key="3">
    <source>
        <dbReference type="Pfam" id="PF00550"/>
    </source>
</evidence>
<dbReference type="Proteomes" id="UP000194474">
    <property type="component" value="Unassembled WGS sequence"/>
</dbReference>
<dbReference type="PANTHER" id="PTHR43767">
    <property type="entry name" value="LONG-CHAIN-FATTY-ACID--COA LIGASE"/>
    <property type="match status" value="1"/>
</dbReference>
<feature type="transmembrane region" description="Helical" evidence="1">
    <location>
        <begin position="587"/>
        <end position="609"/>
    </location>
</feature>
<dbReference type="InterPro" id="IPR036736">
    <property type="entry name" value="ACP-like_sf"/>
</dbReference>
<dbReference type="Pfam" id="PF00501">
    <property type="entry name" value="AMP-binding"/>
    <property type="match status" value="1"/>
</dbReference>
<dbReference type="GO" id="GO:0016874">
    <property type="term" value="F:ligase activity"/>
    <property type="evidence" value="ECO:0007669"/>
    <property type="project" value="UniProtKB-KW"/>
</dbReference>
<dbReference type="SUPFAM" id="SSF47336">
    <property type="entry name" value="ACP-like"/>
    <property type="match status" value="1"/>
</dbReference>
<dbReference type="InterPro" id="IPR050237">
    <property type="entry name" value="ATP-dep_AMP-bd_enzyme"/>
</dbReference>
<dbReference type="SUPFAM" id="SSF56801">
    <property type="entry name" value="Acetyl-CoA synthetase-like"/>
    <property type="match status" value="1"/>
</dbReference>
<feature type="transmembrane region" description="Helical" evidence="1">
    <location>
        <begin position="740"/>
        <end position="757"/>
    </location>
</feature>
<feature type="domain" description="Carrier" evidence="3">
    <location>
        <begin position="469"/>
        <end position="515"/>
    </location>
</feature>
<dbReference type="Pfam" id="PF00550">
    <property type="entry name" value="PP-binding"/>
    <property type="match status" value="1"/>
</dbReference>
<dbReference type="RefSeq" id="WP_086471827.1">
    <property type="nucleotide sequence ID" value="NZ_FXWK01000002.1"/>
</dbReference>
<accession>A0A1Y6GDS4</accession>
<evidence type="ECO:0000256" key="1">
    <source>
        <dbReference type="SAM" id="Phobius"/>
    </source>
</evidence>
<feature type="transmembrane region" description="Helical" evidence="1">
    <location>
        <begin position="547"/>
        <end position="566"/>
    </location>
</feature>
<proteinExistence type="predicted"/>
<dbReference type="OrthoDB" id="9803968at2"/>